<protein>
    <submittedName>
        <fullName evidence="2">Uncharacterized protein</fullName>
    </submittedName>
</protein>
<dbReference type="InParanoid" id="A0A158NTF2"/>
<evidence type="ECO:0000256" key="1">
    <source>
        <dbReference type="SAM" id="MobiDB-lite"/>
    </source>
</evidence>
<organism evidence="2 3">
    <name type="scientific">Atta cephalotes</name>
    <name type="common">Leafcutter ant</name>
    <dbReference type="NCBI Taxonomy" id="12957"/>
    <lineage>
        <taxon>Eukaryota</taxon>
        <taxon>Metazoa</taxon>
        <taxon>Ecdysozoa</taxon>
        <taxon>Arthropoda</taxon>
        <taxon>Hexapoda</taxon>
        <taxon>Insecta</taxon>
        <taxon>Pterygota</taxon>
        <taxon>Neoptera</taxon>
        <taxon>Endopterygota</taxon>
        <taxon>Hymenoptera</taxon>
        <taxon>Apocrita</taxon>
        <taxon>Aculeata</taxon>
        <taxon>Formicoidea</taxon>
        <taxon>Formicidae</taxon>
        <taxon>Myrmicinae</taxon>
        <taxon>Atta</taxon>
    </lineage>
</organism>
<dbReference type="AlphaFoldDB" id="A0A158NTF2"/>
<evidence type="ECO:0000313" key="3">
    <source>
        <dbReference type="Proteomes" id="UP000005205"/>
    </source>
</evidence>
<sequence length="142" mass="15779">MAHRKILSNVNTSNSMIHQTINEKITIANTVYFTITTIASFIITAPGSVLERFCFIITTIDCFTAQLSPVSSSQESASALQRPTISLLQQLIVSSQQSNVLPLQRSDSKTSERTNPTACVKSQKRIEKDRKNDSIETIFLQT</sequence>
<dbReference type="EMBL" id="ADTU01025826">
    <property type="status" value="NOT_ANNOTATED_CDS"/>
    <property type="molecule type" value="Genomic_DNA"/>
</dbReference>
<reference evidence="2" key="2">
    <citation type="submission" date="2016-04" db="UniProtKB">
        <authorList>
            <consortium name="EnsemblMetazoa"/>
        </authorList>
    </citation>
    <scope>IDENTIFICATION</scope>
</reference>
<feature type="region of interest" description="Disordered" evidence="1">
    <location>
        <begin position="97"/>
        <end position="126"/>
    </location>
</feature>
<dbReference type="KEGG" id="acep:105624059"/>
<dbReference type="Proteomes" id="UP000005205">
    <property type="component" value="Unassembled WGS sequence"/>
</dbReference>
<evidence type="ECO:0000313" key="2">
    <source>
        <dbReference type="EnsemblMetazoa" id="XP_012060810.1"/>
    </source>
</evidence>
<dbReference type="EnsemblMetazoa" id="XM_012205420.1">
    <property type="protein sequence ID" value="XP_012060810.1"/>
    <property type="gene ID" value="LOC105624059"/>
</dbReference>
<gene>
    <name evidence="2" type="primary">105624059</name>
</gene>
<proteinExistence type="predicted"/>
<accession>A0A158NTF2</accession>
<name>A0A158NTF2_ATTCE</name>
<keyword evidence="3" id="KW-1185">Reference proteome</keyword>
<reference evidence="3" key="1">
    <citation type="journal article" date="2011" name="PLoS Genet.">
        <title>The genome sequence of the leaf-cutter ant Atta cephalotes reveals insights into its obligate symbiotic lifestyle.</title>
        <authorList>
            <person name="Suen G."/>
            <person name="Teiling C."/>
            <person name="Li L."/>
            <person name="Holt C."/>
            <person name="Abouheif E."/>
            <person name="Bornberg-Bauer E."/>
            <person name="Bouffard P."/>
            <person name="Caldera E.J."/>
            <person name="Cash E."/>
            <person name="Cavanaugh A."/>
            <person name="Denas O."/>
            <person name="Elhaik E."/>
            <person name="Fave M.J."/>
            <person name="Gadau J."/>
            <person name="Gibson J.D."/>
            <person name="Graur D."/>
            <person name="Grubbs K.J."/>
            <person name="Hagen D.E."/>
            <person name="Harkins T.T."/>
            <person name="Helmkampf M."/>
            <person name="Hu H."/>
            <person name="Johnson B.R."/>
            <person name="Kim J."/>
            <person name="Marsh S.E."/>
            <person name="Moeller J.A."/>
            <person name="Munoz-Torres M.C."/>
            <person name="Murphy M.C."/>
            <person name="Naughton M.C."/>
            <person name="Nigam S."/>
            <person name="Overson R."/>
            <person name="Rajakumar R."/>
            <person name="Reese J.T."/>
            <person name="Scott J.J."/>
            <person name="Smith C.R."/>
            <person name="Tao S."/>
            <person name="Tsutsui N.D."/>
            <person name="Viljakainen L."/>
            <person name="Wissler L."/>
            <person name="Yandell M.D."/>
            <person name="Zimmer F."/>
            <person name="Taylor J."/>
            <person name="Slater S.C."/>
            <person name="Clifton S.W."/>
            <person name="Warren W.C."/>
            <person name="Elsik C.G."/>
            <person name="Smith C.D."/>
            <person name="Weinstock G.M."/>
            <person name="Gerardo N.M."/>
            <person name="Currie C.R."/>
        </authorList>
    </citation>
    <scope>NUCLEOTIDE SEQUENCE [LARGE SCALE GENOMIC DNA]</scope>
</reference>